<proteinExistence type="inferred from homology"/>
<evidence type="ECO:0000259" key="7">
    <source>
        <dbReference type="Pfam" id="PF02771"/>
    </source>
</evidence>
<dbReference type="InterPro" id="IPR036250">
    <property type="entry name" value="AcylCo_DH-like_C"/>
</dbReference>
<dbReference type="GO" id="GO:0003995">
    <property type="term" value="F:acyl-CoA dehydrogenase activity"/>
    <property type="evidence" value="ECO:0007669"/>
    <property type="project" value="InterPro"/>
</dbReference>
<sequence>LLQVAMKTFDKTRPHVAALATGLATRCLDEATKYSLERKTFGTQIANHQAIQFILADMAMNVELARLMTYKSAYEVQQKRPGSFYASIAKLFASDAANQAATNAVQVYGGAGFNTEYPVEKLLRDAKIFQIYEGTSQVQRMVVAHLSDTQKEVQSLALKFAKEEILPHAHKHDESGEFPWDIVKKAHSLGLMNPQIPEKYGGPGMTTLETALIVEALSYGCTGIQLAIMGPSLALAPVYIAGNEEQKKKYLASYCVTEPGAGSDVNGVKTKAEKKGDEYVINGQKAWITGGGHAKWFFVLARSDPDPKMSAGKAFTAFIVDGDTPGIVRGKKEKNMGQRCSDTRTITFEDVRVPASNVLGPVGAGFKVAMSAFDMTRPGVAAGAVGLSWRCLDESAKYALERKTFGTQIANHQAVQFMLSDMAMNLELARLVTYKAAHDVDCQTRSSYFASIAKCFASDTANQTAANAVQIFGGNGYCSEYPVEKLMRDAKIYQIYEGTSQIQRVVIARALLQHFQQNMTTRGM</sequence>
<dbReference type="Proteomes" id="UP000050761">
    <property type="component" value="Unassembled WGS sequence"/>
</dbReference>
<dbReference type="InterPro" id="IPR046373">
    <property type="entry name" value="Acyl-CoA_Oxase/DH_mid-dom_sf"/>
</dbReference>
<keyword evidence="5" id="KW-0560">Oxidoreductase</keyword>
<keyword evidence="3" id="KW-0285">Flavoprotein</keyword>
<dbReference type="SUPFAM" id="SSF47203">
    <property type="entry name" value="Acyl-CoA dehydrogenase C-terminal domain-like"/>
    <property type="match status" value="2"/>
</dbReference>
<dbReference type="Pfam" id="PF02771">
    <property type="entry name" value="Acyl-CoA_dh_N"/>
    <property type="match status" value="1"/>
</dbReference>
<evidence type="ECO:0000256" key="1">
    <source>
        <dbReference type="ARBA" id="ARBA00001974"/>
    </source>
</evidence>
<dbReference type="InterPro" id="IPR037069">
    <property type="entry name" value="AcylCoA_DH/ox_N_sf"/>
</dbReference>
<dbReference type="FunFam" id="1.10.540.10:FF:000026">
    <property type="entry name" value="Acyl-CoA dehydrogenase medium chain"/>
    <property type="match status" value="1"/>
</dbReference>
<evidence type="ECO:0000256" key="3">
    <source>
        <dbReference type="ARBA" id="ARBA00022630"/>
    </source>
</evidence>
<dbReference type="Gene3D" id="2.40.110.10">
    <property type="entry name" value="Butyryl-CoA Dehydrogenase, subunit A, domain 2"/>
    <property type="match status" value="1"/>
</dbReference>
<dbReference type="PANTHER" id="PTHR43884:SF12">
    <property type="entry name" value="ISOVALERYL-COA DEHYDROGENASE, MITOCHONDRIAL-RELATED"/>
    <property type="match status" value="1"/>
</dbReference>
<evidence type="ECO:0000256" key="4">
    <source>
        <dbReference type="ARBA" id="ARBA00022827"/>
    </source>
</evidence>
<feature type="domain" description="Acyl-CoA dehydrogenase/oxidase C-terminal" evidence="6">
    <location>
        <begin position="3"/>
        <end position="144"/>
    </location>
</feature>
<dbReference type="GO" id="GO:0050660">
    <property type="term" value="F:flavin adenine dinucleotide binding"/>
    <property type="evidence" value="ECO:0007669"/>
    <property type="project" value="InterPro"/>
</dbReference>
<feature type="domain" description="Acyl-CoA dehydrogenase/oxidase N-terminal" evidence="7">
    <location>
        <begin position="147"/>
        <end position="255"/>
    </location>
</feature>
<dbReference type="Gene3D" id="1.10.540.10">
    <property type="entry name" value="Acyl-CoA dehydrogenase/oxidase, N-terminal domain"/>
    <property type="match status" value="1"/>
</dbReference>
<dbReference type="FunFam" id="1.20.140.10:FF:000011">
    <property type="entry name" value="Medium-chain specific acyl-CoA dehydrogenase, mitochondrial"/>
    <property type="match status" value="2"/>
</dbReference>
<dbReference type="WBParaSite" id="HPBE_0001719801-mRNA-1">
    <property type="protein sequence ID" value="HPBE_0001719801-mRNA-1"/>
    <property type="gene ID" value="HPBE_0001719801"/>
</dbReference>
<dbReference type="InterPro" id="IPR009075">
    <property type="entry name" value="AcylCo_DH/oxidase_C"/>
</dbReference>
<evidence type="ECO:0000313" key="8">
    <source>
        <dbReference type="Proteomes" id="UP000050761"/>
    </source>
</evidence>
<evidence type="ECO:0000313" key="9">
    <source>
        <dbReference type="WBParaSite" id="HPBE_0001719801-mRNA-1"/>
    </source>
</evidence>
<dbReference type="AlphaFoldDB" id="A0A8L8KNR8"/>
<name>A0A8L8KNR8_HELPZ</name>
<dbReference type="PROSITE" id="PS00072">
    <property type="entry name" value="ACYL_COA_DH_1"/>
    <property type="match status" value="1"/>
</dbReference>
<dbReference type="Pfam" id="PF00441">
    <property type="entry name" value="Acyl-CoA_dh_1"/>
    <property type="match status" value="2"/>
</dbReference>
<dbReference type="FunFam" id="2.40.110.10:FF:000007">
    <property type="entry name" value="Medium-chain specific acyl-CoA dehydrogenase, mitochondrial"/>
    <property type="match status" value="1"/>
</dbReference>
<reference evidence="9" key="1">
    <citation type="submission" date="2019-09" db="UniProtKB">
        <authorList>
            <consortium name="WormBaseParasite"/>
        </authorList>
    </citation>
    <scope>IDENTIFICATION</scope>
</reference>
<protein>
    <submittedName>
        <fullName evidence="9">Acyl-CoA dehydrogenase</fullName>
    </submittedName>
</protein>
<evidence type="ECO:0000256" key="2">
    <source>
        <dbReference type="ARBA" id="ARBA00009347"/>
    </source>
</evidence>
<dbReference type="PANTHER" id="PTHR43884">
    <property type="entry name" value="ACYL-COA DEHYDROGENASE"/>
    <property type="match status" value="1"/>
</dbReference>
<dbReference type="SUPFAM" id="SSF56645">
    <property type="entry name" value="Acyl-CoA dehydrogenase NM domain-like"/>
    <property type="match status" value="1"/>
</dbReference>
<comment type="similarity">
    <text evidence="2">Belongs to the acyl-CoA dehydrogenase family.</text>
</comment>
<feature type="domain" description="Acyl-CoA dehydrogenase/oxidase C-terminal" evidence="6">
    <location>
        <begin position="363"/>
        <end position="512"/>
    </location>
</feature>
<dbReference type="PROSITE" id="PS00073">
    <property type="entry name" value="ACYL_COA_DH_2"/>
    <property type="match status" value="2"/>
</dbReference>
<evidence type="ECO:0000256" key="5">
    <source>
        <dbReference type="ARBA" id="ARBA00023002"/>
    </source>
</evidence>
<dbReference type="InterPro" id="IPR009100">
    <property type="entry name" value="AcylCoA_DH/oxidase_NM_dom_sf"/>
</dbReference>
<dbReference type="InterPro" id="IPR013786">
    <property type="entry name" value="AcylCoA_DH/ox_N"/>
</dbReference>
<keyword evidence="8" id="KW-1185">Reference proteome</keyword>
<keyword evidence="4" id="KW-0274">FAD</keyword>
<dbReference type="Gene3D" id="1.20.140.10">
    <property type="entry name" value="Butyryl-CoA Dehydrogenase, subunit A, domain 3"/>
    <property type="match status" value="2"/>
</dbReference>
<comment type="cofactor">
    <cofactor evidence="1">
        <name>FAD</name>
        <dbReference type="ChEBI" id="CHEBI:57692"/>
    </cofactor>
</comment>
<accession>A0A8L8KNR8</accession>
<dbReference type="InterPro" id="IPR006089">
    <property type="entry name" value="Acyl-CoA_DH_CS"/>
</dbReference>
<organism evidence="8 9">
    <name type="scientific">Heligmosomoides polygyrus</name>
    <name type="common">Parasitic roundworm</name>
    <dbReference type="NCBI Taxonomy" id="6339"/>
    <lineage>
        <taxon>Eukaryota</taxon>
        <taxon>Metazoa</taxon>
        <taxon>Ecdysozoa</taxon>
        <taxon>Nematoda</taxon>
        <taxon>Chromadorea</taxon>
        <taxon>Rhabditida</taxon>
        <taxon>Rhabditina</taxon>
        <taxon>Rhabditomorpha</taxon>
        <taxon>Strongyloidea</taxon>
        <taxon>Heligmosomidae</taxon>
        <taxon>Heligmosomoides</taxon>
    </lineage>
</organism>
<evidence type="ECO:0000259" key="6">
    <source>
        <dbReference type="Pfam" id="PF00441"/>
    </source>
</evidence>